<evidence type="ECO:0000256" key="7">
    <source>
        <dbReference type="PIRSR" id="PIRSR614186-1"/>
    </source>
</evidence>
<keyword evidence="6 8" id="KW-0378">Hydrolase</keyword>
<comment type="similarity">
    <text evidence="2 8">Belongs to the esterase D family.</text>
</comment>
<keyword evidence="8" id="KW-0963">Cytoplasm</keyword>
<comment type="caution">
    <text evidence="9">The sequence shown here is derived from an EMBL/GenBank/DDBJ whole genome shotgun (WGS) entry which is preliminary data.</text>
</comment>
<comment type="subcellular location">
    <subcellularLocation>
        <location evidence="8">Cytoplasm</location>
    </subcellularLocation>
</comment>
<name>A0A2G5VSB8_9PELO</name>
<dbReference type="PANTHER" id="PTHR10061:SF0">
    <property type="entry name" value="S-FORMYLGLUTATHIONE HYDROLASE"/>
    <property type="match status" value="1"/>
</dbReference>
<dbReference type="InterPro" id="IPR029058">
    <property type="entry name" value="AB_hydrolase_fold"/>
</dbReference>
<evidence type="ECO:0000256" key="3">
    <source>
        <dbReference type="ARBA" id="ARBA00012479"/>
    </source>
</evidence>
<dbReference type="SUPFAM" id="SSF53474">
    <property type="entry name" value="alpha/beta-Hydrolases"/>
    <property type="match status" value="1"/>
</dbReference>
<keyword evidence="5 8" id="KW-0719">Serine esterase</keyword>
<protein>
    <recommendedName>
        <fullName evidence="4 8">S-formylglutathione hydrolase</fullName>
        <ecNumber evidence="3 8">3.1.2.12</ecNumber>
    </recommendedName>
</protein>
<reference evidence="10" key="1">
    <citation type="submission" date="2017-10" db="EMBL/GenBank/DDBJ databases">
        <title>Rapid genome shrinkage in a self-fertile nematode reveals novel sperm competition proteins.</title>
        <authorList>
            <person name="Yin D."/>
            <person name="Schwarz E.M."/>
            <person name="Thomas C.G."/>
            <person name="Felde R.L."/>
            <person name="Korf I.F."/>
            <person name="Cutter A.D."/>
            <person name="Schartner C.M."/>
            <person name="Ralston E.J."/>
            <person name="Meyer B.J."/>
            <person name="Haag E.S."/>
        </authorList>
    </citation>
    <scope>NUCLEOTIDE SEQUENCE [LARGE SCALE GENOMIC DNA]</scope>
    <source>
        <strain evidence="10">JU1422</strain>
    </source>
</reference>
<dbReference type="Pfam" id="PF00756">
    <property type="entry name" value="Esterase"/>
    <property type="match status" value="1"/>
</dbReference>
<dbReference type="STRING" id="1611254.A0A2G5VSB8"/>
<dbReference type="Proteomes" id="UP000230233">
    <property type="component" value="Chromosome I"/>
</dbReference>
<feature type="active site" description="Charge relay system" evidence="7">
    <location>
        <position position="255"/>
    </location>
</feature>
<dbReference type="AlphaFoldDB" id="A0A2G5VSB8"/>
<accession>A0A2G5VSB8</accession>
<dbReference type="Gene3D" id="3.40.50.1820">
    <property type="entry name" value="alpha/beta hydrolase"/>
    <property type="match status" value="1"/>
</dbReference>
<dbReference type="GO" id="GO:0046294">
    <property type="term" value="P:formaldehyde catabolic process"/>
    <property type="evidence" value="ECO:0007669"/>
    <property type="project" value="InterPro"/>
</dbReference>
<evidence type="ECO:0000256" key="5">
    <source>
        <dbReference type="ARBA" id="ARBA00022487"/>
    </source>
</evidence>
<dbReference type="GO" id="GO:0018738">
    <property type="term" value="F:S-formylglutathione hydrolase activity"/>
    <property type="evidence" value="ECO:0007669"/>
    <property type="project" value="UniProtKB-EC"/>
</dbReference>
<comment type="function">
    <text evidence="1 8">Serine hydrolase involved in the detoxification of formaldehyde.</text>
</comment>
<evidence type="ECO:0000256" key="8">
    <source>
        <dbReference type="RuleBase" id="RU363068"/>
    </source>
</evidence>
<dbReference type="PANTHER" id="PTHR10061">
    <property type="entry name" value="S-FORMYLGLUTATHIONE HYDROLASE"/>
    <property type="match status" value="1"/>
</dbReference>
<evidence type="ECO:0000313" key="10">
    <source>
        <dbReference type="Proteomes" id="UP000230233"/>
    </source>
</evidence>
<evidence type="ECO:0000256" key="2">
    <source>
        <dbReference type="ARBA" id="ARBA00005622"/>
    </source>
</evidence>
<dbReference type="OrthoDB" id="420518at2759"/>
<sequence>MKFEELLYLFRVLVLAGNSKKLLKILRRMAATLVSKNQSFQGKQYVYKHASPTTQCDMTFGVYIPDHEPNEKLPTLFYLSGLTCTHANFMEKSGFQQYASKHKIIVVHPDTSPRGVDIEGDSDSWDFGKGAGFYVNATVEKWAKNYRMYDYIVKELLEDVAPSVAPIDLGRVGIFGHSMGGHGALTIGLRNPEKFKSISAFAPICNPITVPWGQKALTGYLGPDQSTWQPYDASEVLKTYQGPRREILVDQGASDNFLEQLKPETLKPTEHAGVVLRIQPEFDHSYYFIASFMGDHFEHHARILKA</sequence>
<comment type="catalytic activity">
    <reaction evidence="8">
        <text>S-formylglutathione + H2O = formate + glutathione + H(+)</text>
        <dbReference type="Rhea" id="RHEA:14961"/>
        <dbReference type="ChEBI" id="CHEBI:15377"/>
        <dbReference type="ChEBI" id="CHEBI:15378"/>
        <dbReference type="ChEBI" id="CHEBI:15740"/>
        <dbReference type="ChEBI" id="CHEBI:57688"/>
        <dbReference type="ChEBI" id="CHEBI:57925"/>
        <dbReference type="EC" id="3.1.2.12"/>
    </reaction>
</comment>
<feature type="active site" description="Charge relay system" evidence="7">
    <location>
        <position position="178"/>
    </location>
</feature>
<evidence type="ECO:0000256" key="4">
    <source>
        <dbReference type="ARBA" id="ARBA00016774"/>
    </source>
</evidence>
<gene>
    <name evidence="9" type="primary">Cni-Y48G10A.1</name>
    <name evidence="9" type="synonym">Cnig_chr_I.g3743</name>
    <name evidence="9" type="ORF">B9Z55_003743</name>
</gene>
<dbReference type="GO" id="GO:0005829">
    <property type="term" value="C:cytosol"/>
    <property type="evidence" value="ECO:0007669"/>
    <property type="project" value="TreeGrafter"/>
</dbReference>
<organism evidence="9 10">
    <name type="scientific">Caenorhabditis nigoni</name>
    <dbReference type="NCBI Taxonomy" id="1611254"/>
    <lineage>
        <taxon>Eukaryota</taxon>
        <taxon>Metazoa</taxon>
        <taxon>Ecdysozoa</taxon>
        <taxon>Nematoda</taxon>
        <taxon>Chromadorea</taxon>
        <taxon>Rhabditida</taxon>
        <taxon>Rhabditina</taxon>
        <taxon>Rhabditomorpha</taxon>
        <taxon>Rhabditoidea</taxon>
        <taxon>Rhabditidae</taxon>
        <taxon>Peloderinae</taxon>
        <taxon>Caenorhabditis</taxon>
    </lineage>
</organism>
<dbReference type="InterPro" id="IPR000801">
    <property type="entry name" value="Esterase-like"/>
</dbReference>
<evidence type="ECO:0000256" key="1">
    <source>
        <dbReference type="ARBA" id="ARBA00002608"/>
    </source>
</evidence>
<dbReference type="InterPro" id="IPR014186">
    <property type="entry name" value="S-formylglutathione_hydrol"/>
</dbReference>
<keyword evidence="10" id="KW-1185">Reference proteome</keyword>
<evidence type="ECO:0000256" key="6">
    <source>
        <dbReference type="ARBA" id="ARBA00022801"/>
    </source>
</evidence>
<proteinExistence type="inferred from homology"/>
<dbReference type="GO" id="GO:0052689">
    <property type="term" value="F:carboxylic ester hydrolase activity"/>
    <property type="evidence" value="ECO:0007669"/>
    <property type="project" value="UniProtKB-KW"/>
</dbReference>
<dbReference type="EMBL" id="PDUG01000001">
    <property type="protein sequence ID" value="PIC54527.1"/>
    <property type="molecule type" value="Genomic_DNA"/>
</dbReference>
<evidence type="ECO:0000313" key="9">
    <source>
        <dbReference type="EMBL" id="PIC54527.1"/>
    </source>
</evidence>
<dbReference type="EC" id="3.1.2.12" evidence="3 8"/>
<feature type="active site" description="Charge relay system" evidence="7">
    <location>
        <position position="284"/>
    </location>
</feature>
<dbReference type="FunFam" id="3.40.50.1820:FF:000002">
    <property type="entry name" value="S-formylglutathione hydrolase"/>
    <property type="match status" value="1"/>
</dbReference>
<dbReference type="NCBIfam" id="TIGR02821">
    <property type="entry name" value="fghA_ester_D"/>
    <property type="match status" value="1"/>
</dbReference>